<keyword evidence="6" id="KW-0573">Peptidoglycan synthesis</keyword>
<feature type="region of interest" description="Disordered" evidence="11">
    <location>
        <begin position="383"/>
        <end position="491"/>
    </location>
</feature>
<feature type="domain" description="Penicillin-binding protein transpeptidase" evidence="12">
    <location>
        <begin position="61"/>
        <end position="307"/>
    </location>
</feature>
<evidence type="ECO:0000256" key="11">
    <source>
        <dbReference type="SAM" id="MobiDB-lite"/>
    </source>
</evidence>
<accession>A0A0F9C6Q8</accession>
<reference evidence="13" key="1">
    <citation type="journal article" date="2015" name="Nature">
        <title>Complex archaea that bridge the gap between prokaryotes and eukaryotes.</title>
        <authorList>
            <person name="Spang A."/>
            <person name="Saw J.H."/>
            <person name="Jorgensen S.L."/>
            <person name="Zaremba-Niedzwiedzka K."/>
            <person name="Martijn J."/>
            <person name="Lind A.E."/>
            <person name="van Eijk R."/>
            <person name="Schleper C."/>
            <person name="Guy L."/>
            <person name="Ettema T.J."/>
        </authorList>
    </citation>
    <scope>NUCLEOTIDE SEQUENCE</scope>
</reference>
<evidence type="ECO:0000313" key="13">
    <source>
        <dbReference type="EMBL" id="KKL44854.1"/>
    </source>
</evidence>
<dbReference type="InterPro" id="IPR050396">
    <property type="entry name" value="Glycosyltr_51/Transpeptidase"/>
</dbReference>
<dbReference type="GO" id="GO:0008955">
    <property type="term" value="F:peptidoglycan glycosyltransferase activity"/>
    <property type="evidence" value="ECO:0007669"/>
    <property type="project" value="UniProtKB-EC"/>
</dbReference>
<feature type="non-terminal residue" evidence="13">
    <location>
        <position position="1"/>
    </location>
</feature>
<comment type="subcellular location">
    <subcellularLocation>
        <location evidence="1">Membrane</location>
    </subcellularLocation>
</comment>
<dbReference type="GO" id="GO:0016020">
    <property type="term" value="C:membrane"/>
    <property type="evidence" value="ECO:0007669"/>
    <property type="project" value="UniProtKB-SubCell"/>
</dbReference>
<evidence type="ECO:0000259" key="12">
    <source>
        <dbReference type="Pfam" id="PF00905"/>
    </source>
</evidence>
<dbReference type="Pfam" id="PF00905">
    <property type="entry name" value="Transpeptidase"/>
    <property type="match status" value="1"/>
</dbReference>
<dbReference type="Gene3D" id="3.40.710.10">
    <property type="entry name" value="DD-peptidase/beta-lactamase superfamily"/>
    <property type="match status" value="1"/>
</dbReference>
<feature type="compositionally biased region" description="Gly residues" evidence="11">
    <location>
        <begin position="476"/>
        <end position="491"/>
    </location>
</feature>
<dbReference type="GO" id="GO:0009252">
    <property type="term" value="P:peptidoglycan biosynthetic process"/>
    <property type="evidence" value="ECO:0007669"/>
    <property type="project" value="UniProtKB-KW"/>
</dbReference>
<keyword evidence="2" id="KW-1003">Cell membrane</keyword>
<dbReference type="InterPro" id="IPR001460">
    <property type="entry name" value="PCN-bd_Tpept"/>
</dbReference>
<evidence type="ECO:0000256" key="4">
    <source>
        <dbReference type="ARBA" id="ARBA00022679"/>
    </source>
</evidence>
<dbReference type="PANTHER" id="PTHR32282:SF11">
    <property type="entry name" value="PENICILLIN-BINDING PROTEIN 1B"/>
    <property type="match status" value="1"/>
</dbReference>
<keyword evidence="8" id="KW-0961">Cell wall biogenesis/degradation</keyword>
<dbReference type="SUPFAM" id="SSF56601">
    <property type="entry name" value="beta-lactamase/transpeptidase-like"/>
    <property type="match status" value="1"/>
</dbReference>
<sequence length="491" mass="52695">VRKMCEKGMFDAPGSLRCDKVVFRGGLRITTSLDMGLQRIGEEVVEEIISQKEERFGGHNGALVALRAGTGEILAYVGSRDFFRDDIDGQVDIVTSGQSHGSTMKVFTYLTAFEQRWVPSTIVRDAPLKLDAGGNQVAVNNWNKSYLGNITVRKALSQSVNVAAVNTVMEVGIPEYQETAQRMGITDLRRADCGPTITLGACEVKMLDQAYAYSVLANNGMMYGMPTVEDLPDGFRELDPVSVLRIEDAEGKVLYQLQKPEERQVVKPEHAYMITDILSKEAIRWSQLTFGWPAASKTGTSEEYRDNVLLGYTPGPDGLVVDVWMGNADNTPMAEGAFSSAGAGPMWKAFMARAHEYLNIPKSEFEIPDTILTAKCGGRTEVFVKGEEPTKPGACRAPKPGGGAPKPGGGESTATPTPSVPKFTPRILPTPTPTAEPTPTPTPEPELSPTPTPLPTETPEVSPTPPPEERPEGVGEEGGGGTGGRGPPEGG</sequence>
<keyword evidence="5" id="KW-0133">Cell shape</keyword>
<comment type="caution">
    <text evidence="13">The sequence shown here is derived from an EMBL/GenBank/DDBJ whole genome shotgun (WGS) entry which is preliminary data.</text>
</comment>
<dbReference type="GO" id="GO:0008658">
    <property type="term" value="F:penicillin binding"/>
    <property type="evidence" value="ECO:0007669"/>
    <property type="project" value="InterPro"/>
</dbReference>
<dbReference type="GO" id="GO:0030288">
    <property type="term" value="C:outer membrane-bounded periplasmic space"/>
    <property type="evidence" value="ECO:0007669"/>
    <property type="project" value="TreeGrafter"/>
</dbReference>
<dbReference type="GO" id="GO:0008360">
    <property type="term" value="P:regulation of cell shape"/>
    <property type="evidence" value="ECO:0007669"/>
    <property type="project" value="UniProtKB-KW"/>
</dbReference>
<evidence type="ECO:0000256" key="3">
    <source>
        <dbReference type="ARBA" id="ARBA00022676"/>
    </source>
</evidence>
<organism evidence="13">
    <name type="scientific">marine sediment metagenome</name>
    <dbReference type="NCBI Taxonomy" id="412755"/>
    <lineage>
        <taxon>unclassified sequences</taxon>
        <taxon>metagenomes</taxon>
        <taxon>ecological metagenomes</taxon>
    </lineage>
</organism>
<evidence type="ECO:0000256" key="2">
    <source>
        <dbReference type="ARBA" id="ARBA00022475"/>
    </source>
</evidence>
<dbReference type="InterPro" id="IPR012338">
    <property type="entry name" value="Beta-lactam/transpept-like"/>
</dbReference>
<keyword evidence="4" id="KW-0808">Transferase</keyword>
<evidence type="ECO:0000256" key="8">
    <source>
        <dbReference type="ARBA" id="ARBA00023316"/>
    </source>
</evidence>
<keyword evidence="7" id="KW-0472">Membrane</keyword>
<dbReference type="GO" id="GO:0071555">
    <property type="term" value="P:cell wall organization"/>
    <property type="evidence" value="ECO:0007669"/>
    <property type="project" value="UniProtKB-KW"/>
</dbReference>
<evidence type="ECO:0000256" key="6">
    <source>
        <dbReference type="ARBA" id="ARBA00022984"/>
    </source>
</evidence>
<evidence type="ECO:0000256" key="10">
    <source>
        <dbReference type="ARBA" id="ARBA00049902"/>
    </source>
</evidence>
<proteinExistence type="predicted"/>
<evidence type="ECO:0000256" key="5">
    <source>
        <dbReference type="ARBA" id="ARBA00022960"/>
    </source>
</evidence>
<keyword evidence="3" id="KW-0328">Glycosyltransferase</keyword>
<gene>
    <name evidence="13" type="ORF">LCGC14_2361520</name>
</gene>
<protein>
    <recommendedName>
        <fullName evidence="9">peptidoglycan glycosyltransferase</fullName>
        <ecNumber evidence="9">2.4.99.28</ecNumber>
    </recommendedName>
</protein>
<evidence type="ECO:0000256" key="9">
    <source>
        <dbReference type="ARBA" id="ARBA00044770"/>
    </source>
</evidence>
<comment type="catalytic activity">
    <reaction evidence="10">
        <text>[GlcNAc-(1-&gt;4)-Mur2Ac(oyl-L-Ala-gamma-D-Glu-L-Lys-D-Ala-D-Ala)](n)-di-trans,octa-cis-undecaprenyl diphosphate + beta-D-GlcNAc-(1-&gt;4)-Mur2Ac(oyl-L-Ala-gamma-D-Glu-L-Lys-D-Ala-D-Ala)-di-trans,octa-cis-undecaprenyl diphosphate = [GlcNAc-(1-&gt;4)-Mur2Ac(oyl-L-Ala-gamma-D-Glu-L-Lys-D-Ala-D-Ala)](n+1)-di-trans,octa-cis-undecaprenyl diphosphate + di-trans,octa-cis-undecaprenyl diphosphate + H(+)</text>
        <dbReference type="Rhea" id="RHEA:23708"/>
        <dbReference type="Rhea" id="RHEA-COMP:9602"/>
        <dbReference type="Rhea" id="RHEA-COMP:9603"/>
        <dbReference type="ChEBI" id="CHEBI:15378"/>
        <dbReference type="ChEBI" id="CHEBI:58405"/>
        <dbReference type="ChEBI" id="CHEBI:60033"/>
        <dbReference type="ChEBI" id="CHEBI:78435"/>
        <dbReference type="EC" id="2.4.99.28"/>
    </reaction>
</comment>
<feature type="compositionally biased region" description="Gly residues" evidence="11">
    <location>
        <begin position="400"/>
        <end position="411"/>
    </location>
</feature>
<name>A0A0F9C6Q8_9ZZZZ</name>
<feature type="compositionally biased region" description="Pro residues" evidence="11">
    <location>
        <begin position="428"/>
        <end position="466"/>
    </location>
</feature>
<dbReference type="PANTHER" id="PTHR32282">
    <property type="entry name" value="BINDING PROTEIN TRANSPEPTIDASE, PUTATIVE-RELATED"/>
    <property type="match status" value="1"/>
</dbReference>
<dbReference type="EC" id="2.4.99.28" evidence="9"/>
<dbReference type="EMBL" id="LAZR01034604">
    <property type="protein sequence ID" value="KKL44854.1"/>
    <property type="molecule type" value="Genomic_DNA"/>
</dbReference>
<evidence type="ECO:0000256" key="7">
    <source>
        <dbReference type="ARBA" id="ARBA00023136"/>
    </source>
</evidence>
<evidence type="ECO:0000256" key="1">
    <source>
        <dbReference type="ARBA" id="ARBA00004370"/>
    </source>
</evidence>
<dbReference type="AlphaFoldDB" id="A0A0F9C6Q8"/>